<sequence length="140" mass="16516">MRVFFYVKIYAFLSVSINHIEYFKGKYGILYTENILRKGVQILQESAKEDVKIRRVSENIFCFWLMEPVELELYIQQLKEAFRKKGEEEDLPFSSSIGAIYNNTIGKENIDELIDRCGKMRLLNEKHAEAEFSEGKMKML</sequence>
<evidence type="ECO:0000313" key="2">
    <source>
        <dbReference type="Proteomes" id="UP000095485"/>
    </source>
</evidence>
<dbReference type="InterPro" id="IPR029787">
    <property type="entry name" value="Nucleotide_cyclase"/>
</dbReference>
<evidence type="ECO:0008006" key="3">
    <source>
        <dbReference type="Google" id="ProtNLM"/>
    </source>
</evidence>
<reference evidence="1 2" key="1">
    <citation type="submission" date="2015-09" db="EMBL/GenBank/DDBJ databases">
        <authorList>
            <consortium name="Pathogen Informatics"/>
        </authorList>
    </citation>
    <scope>NUCLEOTIDE SEQUENCE [LARGE SCALE GENOMIC DNA]</scope>
    <source>
        <strain evidence="1 2">2789STDY5834914</strain>
    </source>
</reference>
<dbReference type="EMBL" id="CZAY01000004">
    <property type="protein sequence ID" value="CUP21465.1"/>
    <property type="molecule type" value="Genomic_DNA"/>
</dbReference>
<proteinExistence type="predicted"/>
<gene>
    <name evidence="1" type="ORF">ERS852526_00678</name>
</gene>
<dbReference type="Proteomes" id="UP000095485">
    <property type="component" value="Unassembled WGS sequence"/>
</dbReference>
<dbReference type="SUPFAM" id="SSF55073">
    <property type="entry name" value="Nucleotide cyclase"/>
    <property type="match status" value="1"/>
</dbReference>
<name>A0A174LHZ3_9FIRM</name>
<dbReference type="InterPro" id="IPR043128">
    <property type="entry name" value="Rev_trsase/Diguanyl_cyclase"/>
</dbReference>
<organism evidence="1 2">
    <name type="scientific">Dorea longicatena</name>
    <dbReference type="NCBI Taxonomy" id="88431"/>
    <lineage>
        <taxon>Bacteria</taxon>
        <taxon>Bacillati</taxon>
        <taxon>Bacillota</taxon>
        <taxon>Clostridia</taxon>
        <taxon>Lachnospirales</taxon>
        <taxon>Lachnospiraceae</taxon>
        <taxon>Dorea</taxon>
    </lineage>
</organism>
<evidence type="ECO:0000313" key="1">
    <source>
        <dbReference type="EMBL" id="CUP21465.1"/>
    </source>
</evidence>
<dbReference type="OrthoDB" id="9967837at2"/>
<protein>
    <recommendedName>
        <fullName evidence="3">GGDEF domain-containing protein</fullName>
    </recommendedName>
</protein>
<accession>A0A174LHZ3</accession>
<dbReference type="Gene3D" id="3.30.70.270">
    <property type="match status" value="1"/>
</dbReference>
<dbReference type="AlphaFoldDB" id="A0A174LHZ3"/>